<dbReference type="InterPro" id="IPR050194">
    <property type="entry name" value="Glycosyltransferase_grp1"/>
</dbReference>
<evidence type="ECO:0000256" key="3">
    <source>
        <dbReference type="SAM" id="MobiDB-lite"/>
    </source>
</evidence>
<gene>
    <name evidence="5" type="ORF">SAMN06264365_12711</name>
</gene>
<evidence type="ECO:0000256" key="2">
    <source>
        <dbReference type="ARBA" id="ARBA00022679"/>
    </source>
</evidence>
<sequence>MMKDHHFRHDICDFHFPRYSGTVLAEPSQVFCRLCDWGTTMRVLHVISTAAEGGAEHQLRLLLHRLPHDSEVVTLSPPGTEARTIQADGIPVHELSTACDRDLAAIARLRRLIRRGHYDLVHTHLYRACVQGRIAARLAGVPHVVATEHHLGRPGATRLGPLYLFSERLGKMTIAASTAIAERLRGWGVPEDRIATVPRAIDPSEYRFDPALRAAARARLGVTDDVPVIGVTGRLDPAKRFDLLIRALAEVPGAVLLLVGDGPARSALEQLAVIEGVAGRVLFAGAVPHPHEMLCAMDVFASPDQHTSGLAVLEAIAAGLPTVYAACAPLEERITARVPVRGTHRLSPHDRESLPRALRAELLCHAERRGARLPARTAGLRYDADHLAAAVGQVYDRLTRTEPSPGQRLSLHRGSAPNA</sequence>
<dbReference type="Pfam" id="PF13439">
    <property type="entry name" value="Glyco_transf_4"/>
    <property type="match status" value="1"/>
</dbReference>
<feature type="region of interest" description="Disordered" evidence="3">
    <location>
        <begin position="400"/>
        <end position="419"/>
    </location>
</feature>
<dbReference type="PANTHER" id="PTHR45947:SF3">
    <property type="entry name" value="SULFOQUINOVOSYL TRANSFERASE SQD2"/>
    <property type="match status" value="1"/>
</dbReference>
<dbReference type="Proteomes" id="UP000198415">
    <property type="component" value="Unassembled WGS sequence"/>
</dbReference>
<dbReference type="Gene3D" id="3.40.50.2000">
    <property type="entry name" value="Glycogen Phosphorylase B"/>
    <property type="match status" value="2"/>
</dbReference>
<reference evidence="5 6" key="1">
    <citation type="submission" date="2017-06" db="EMBL/GenBank/DDBJ databases">
        <authorList>
            <person name="Kim H.J."/>
            <person name="Triplett B.A."/>
        </authorList>
    </citation>
    <scope>NUCLEOTIDE SEQUENCE [LARGE SCALE GENOMIC DNA]</scope>
    <source>
        <strain evidence="5 6">DSM 43151</strain>
    </source>
</reference>
<evidence type="ECO:0000313" key="6">
    <source>
        <dbReference type="Proteomes" id="UP000198415"/>
    </source>
</evidence>
<feature type="domain" description="Glycosyltransferase subfamily 4-like N-terminal" evidence="4">
    <location>
        <begin position="60"/>
        <end position="204"/>
    </location>
</feature>
<keyword evidence="6" id="KW-1185">Reference proteome</keyword>
<dbReference type="GO" id="GO:0016758">
    <property type="term" value="F:hexosyltransferase activity"/>
    <property type="evidence" value="ECO:0007669"/>
    <property type="project" value="TreeGrafter"/>
</dbReference>
<evidence type="ECO:0000256" key="1">
    <source>
        <dbReference type="ARBA" id="ARBA00022676"/>
    </source>
</evidence>
<evidence type="ECO:0000259" key="4">
    <source>
        <dbReference type="Pfam" id="PF13439"/>
    </source>
</evidence>
<keyword evidence="2 5" id="KW-0808">Transferase</keyword>
<dbReference type="InterPro" id="IPR028098">
    <property type="entry name" value="Glyco_trans_4-like_N"/>
</dbReference>
<proteinExistence type="predicted"/>
<dbReference type="AlphaFoldDB" id="A0A239I1S9"/>
<dbReference type="GO" id="GO:1901137">
    <property type="term" value="P:carbohydrate derivative biosynthetic process"/>
    <property type="evidence" value="ECO:0007669"/>
    <property type="project" value="UniProtKB-ARBA"/>
</dbReference>
<accession>A0A239I1S9</accession>
<dbReference type="PANTHER" id="PTHR45947">
    <property type="entry name" value="SULFOQUINOVOSYL TRANSFERASE SQD2"/>
    <property type="match status" value="1"/>
</dbReference>
<name>A0A239I1S9_9ACTN</name>
<organism evidence="5 6">
    <name type="scientific">Actinoplanes regularis</name>
    <dbReference type="NCBI Taxonomy" id="52697"/>
    <lineage>
        <taxon>Bacteria</taxon>
        <taxon>Bacillati</taxon>
        <taxon>Actinomycetota</taxon>
        <taxon>Actinomycetes</taxon>
        <taxon>Micromonosporales</taxon>
        <taxon>Micromonosporaceae</taxon>
        <taxon>Actinoplanes</taxon>
    </lineage>
</organism>
<dbReference type="EMBL" id="FZNR01000027">
    <property type="protein sequence ID" value="SNS87620.1"/>
    <property type="molecule type" value="Genomic_DNA"/>
</dbReference>
<dbReference type="SUPFAM" id="SSF53756">
    <property type="entry name" value="UDP-Glycosyltransferase/glycogen phosphorylase"/>
    <property type="match status" value="1"/>
</dbReference>
<keyword evidence="1" id="KW-0328">Glycosyltransferase</keyword>
<dbReference type="Pfam" id="PF13692">
    <property type="entry name" value="Glyco_trans_1_4"/>
    <property type="match status" value="1"/>
</dbReference>
<evidence type="ECO:0000313" key="5">
    <source>
        <dbReference type="EMBL" id="SNS87620.1"/>
    </source>
</evidence>
<protein>
    <submittedName>
        <fullName evidence="5">Glycosyltransferase involved in cell wall bisynthesis</fullName>
    </submittedName>
</protein>